<gene>
    <name evidence="7" type="ORF">Amon01_000661900</name>
</gene>
<dbReference type="FunFam" id="3.10.129.10:FF:000032">
    <property type="entry name" value="Acyl-CoA thioester hydrolase"/>
    <property type="match status" value="1"/>
</dbReference>
<reference evidence="7" key="1">
    <citation type="submission" date="2023-04" db="EMBL/GenBank/DDBJ databases">
        <title>Ambrosiozyma monospora NBRC 1965.</title>
        <authorList>
            <person name="Ichikawa N."/>
            <person name="Sato H."/>
            <person name="Tonouchi N."/>
        </authorList>
    </citation>
    <scope>NUCLEOTIDE SEQUENCE</scope>
    <source>
        <strain evidence="7">NBRC 1965</strain>
    </source>
</reference>
<comment type="caution">
    <text evidence="7">The sequence shown here is derived from an EMBL/GenBank/DDBJ whole genome shotgun (WGS) entry which is preliminary data.</text>
</comment>
<keyword evidence="3" id="KW-0378">Hydrolase</keyword>
<dbReference type="GO" id="GO:0047617">
    <property type="term" value="F:fatty acyl-CoA hydrolase activity"/>
    <property type="evidence" value="ECO:0007669"/>
    <property type="project" value="TreeGrafter"/>
</dbReference>
<feature type="domain" description="HotDog ACOT-type" evidence="6">
    <location>
        <begin position="155"/>
        <end position="283"/>
    </location>
</feature>
<proteinExistence type="inferred from homology"/>
<dbReference type="PANTHER" id="PTHR12655">
    <property type="entry name" value="ACYL-COA THIOESTERASE"/>
    <property type="match status" value="1"/>
</dbReference>
<dbReference type="InterPro" id="IPR033120">
    <property type="entry name" value="HOTDOG_ACOT"/>
</dbReference>
<dbReference type="GO" id="GO:0005739">
    <property type="term" value="C:mitochondrion"/>
    <property type="evidence" value="ECO:0007669"/>
    <property type="project" value="TreeGrafter"/>
</dbReference>
<accession>A0A9W7DMK7</accession>
<evidence type="ECO:0000256" key="3">
    <source>
        <dbReference type="ARBA" id="ARBA00022801"/>
    </source>
</evidence>
<comment type="similarity">
    <text evidence="1">Belongs to the acyl coenzyme A hydrolase family.</text>
</comment>
<sequence>MLRLVSNSSLRPTHVVRLASNSKSRSSHQTLLTTAKQLRFNSSKSKTTTTTTTIFTKKNDNEPTSSTSAPAKPTYRVNDASCFPEDAADATSTILADAIDFQRRIQGKDRVTWWEILTNEAKRKKEGKVSDSFTIDDVKSSVVSERTRADGFSFLTLPFKNDESLRDFYINAAGRLRFGHLFQDLDALAGRVAAQHCKPAEPMNVTASIDRIYVTRKIDEISKYDYVLVGYVAYTGRSSMEISIKGFSYEENTPKEITPDIVTKDAANCFLSANFTFVARNPKTHKAHPVNKILPTNETEWIDYKRAESHNASKKMRAKLESLDKVPPTESESKMIHSLYNSTKAINQLQKKPENVHFMDTTKISATQIQQPQYRNRHGVIFGGYLLRQTFELAYCTAGAFAKSYPRFISLDNVTFKAPVPVGCVLLADSEVCYTEHIHDPKDDPSPSVQTLNTIVKDFDTSANVLSEDSSEYFSVPGTLIQVKVNTKIRNLNDDPDKLVESGTFVYSFFVARDGNGEYDQPGYCSVIPESYSEMIDYVEGRRRAYETASYAQQLRLTGHH</sequence>
<dbReference type="SUPFAM" id="SSF54637">
    <property type="entry name" value="Thioesterase/thiol ester dehydrase-isomerase"/>
    <property type="match status" value="2"/>
</dbReference>
<protein>
    <submittedName>
        <fullName evidence="7">Unnamed protein product</fullName>
    </submittedName>
</protein>
<evidence type="ECO:0000256" key="5">
    <source>
        <dbReference type="SAM" id="MobiDB-lite"/>
    </source>
</evidence>
<keyword evidence="4" id="KW-0809">Transit peptide</keyword>
<evidence type="ECO:0000313" key="7">
    <source>
        <dbReference type="EMBL" id="GMG42991.1"/>
    </source>
</evidence>
<evidence type="ECO:0000256" key="4">
    <source>
        <dbReference type="ARBA" id="ARBA00022946"/>
    </source>
</evidence>
<evidence type="ECO:0000313" key="8">
    <source>
        <dbReference type="Proteomes" id="UP001165063"/>
    </source>
</evidence>
<organism evidence="7 8">
    <name type="scientific">Ambrosiozyma monospora</name>
    <name type="common">Yeast</name>
    <name type="synonym">Endomycopsis monosporus</name>
    <dbReference type="NCBI Taxonomy" id="43982"/>
    <lineage>
        <taxon>Eukaryota</taxon>
        <taxon>Fungi</taxon>
        <taxon>Dikarya</taxon>
        <taxon>Ascomycota</taxon>
        <taxon>Saccharomycotina</taxon>
        <taxon>Pichiomycetes</taxon>
        <taxon>Pichiales</taxon>
        <taxon>Pichiaceae</taxon>
        <taxon>Ambrosiozyma</taxon>
    </lineage>
</organism>
<dbReference type="Gene3D" id="3.10.129.10">
    <property type="entry name" value="Hotdog Thioesterase"/>
    <property type="match status" value="2"/>
</dbReference>
<feature type="domain" description="HotDog ACOT-type" evidence="6">
    <location>
        <begin position="360"/>
        <end position="488"/>
    </location>
</feature>
<dbReference type="Proteomes" id="UP001165063">
    <property type="component" value="Unassembled WGS sequence"/>
</dbReference>
<evidence type="ECO:0000256" key="2">
    <source>
        <dbReference type="ARBA" id="ARBA00022737"/>
    </source>
</evidence>
<dbReference type="PANTHER" id="PTHR12655:SF0">
    <property type="entry name" value="ACYL-COENZYME A THIOESTERASE 9, MITOCHONDRIAL"/>
    <property type="match status" value="1"/>
</dbReference>
<evidence type="ECO:0000256" key="1">
    <source>
        <dbReference type="ARBA" id="ARBA00010458"/>
    </source>
</evidence>
<dbReference type="CDD" id="cd03442">
    <property type="entry name" value="BFIT_BACH"/>
    <property type="match status" value="2"/>
</dbReference>
<dbReference type="OrthoDB" id="331699at2759"/>
<dbReference type="EMBL" id="BSXU01004338">
    <property type="protein sequence ID" value="GMG42991.1"/>
    <property type="molecule type" value="Genomic_DNA"/>
</dbReference>
<keyword evidence="2" id="KW-0677">Repeat</keyword>
<name>A0A9W7DMK7_AMBMO</name>
<keyword evidence="8" id="KW-1185">Reference proteome</keyword>
<dbReference type="PROSITE" id="PS51770">
    <property type="entry name" value="HOTDOG_ACOT"/>
    <property type="match status" value="2"/>
</dbReference>
<dbReference type="InterPro" id="IPR029069">
    <property type="entry name" value="HotDog_dom_sf"/>
</dbReference>
<feature type="region of interest" description="Disordered" evidence="5">
    <location>
        <begin position="49"/>
        <end position="73"/>
    </location>
</feature>
<dbReference type="AlphaFoldDB" id="A0A9W7DMK7"/>
<evidence type="ECO:0000259" key="6">
    <source>
        <dbReference type="PROSITE" id="PS51770"/>
    </source>
</evidence>
<dbReference type="GO" id="GO:0006637">
    <property type="term" value="P:acyl-CoA metabolic process"/>
    <property type="evidence" value="ECO:0007669"/>
    <property type="project" value="TreeGrafter"/>
</dbReference>